<dbReference type="PANTHER" id="PTHR24033:SF232">
    <property type="entry name" value="LAMININ SUBUNIT GAMMA-2-RELATED"/>
    <property type="match status" value="1"/>
</dbReference>
<dbReference type="PROSITE" id="PS01187">
    <property type="entry name" value="EGF_CA"/>
    <property type="match status" value="1"/>
</dbReference>
<dbReference type="PANTHER" id="PTHR24033">
    <property type="entry name" value="EGF-LIKE DOMAIN-CONTAINING PROTEIN"/>
    <property type="match status" value="1"/>
</dbReference>
<dbReference type="FunFam" id="2.10.25.10:FF:000060">
    <property type="entry name" value="Neurogenic locus notch protein 1"/>
    <property type="match status" value="1"/>
</dbReference>
<dbReference type="InterPro" id="IPR051830">
    <property type="entry name" value="NOTCH_homolog"/>
</dbReference>
<dbReference type="InterPro" id="IPR013032">
    <property type="entry name" value="EGF-like_CS"/>
</dbReference>
<organism evidence="9 10">
    <name type="scientific">Cyprinus carpio</name>
    <name type="common">Common carp</name>
    <dbReference type="NCBI Taxonomy" id="7962"/>
    <lineage>
        <taxon>Eukaryota</taxon>
        <taxon>Metazoa</taxon>
        <taxon>Chordata</taxon>
        <taxon>Craniata</taxon>
        <taxon>Vertebrata</taxon>
        <taxon>Euteleostomi</taxon>
        <taxon>Actinopterygii</taxon>
        <taxon>Neopterygii</taxon>
        <taxon>Teleostei</taxon>
        <taxon>Ostariophysi</taxon>
        <taxon>Cypriniformes</taxon>
        <taxon>Cyprinidae</taxon>
        <taxon>Cyprininae</taxon>
        <taxon>Cyprinus</taxon>
    </lineage>
</organism>
<sequence length="235" mass="26064">FVSLNVYYYWFFAQHLMCCFYTALQCVGPVKPCVNNAACVTFHNGTGYCRCAPGFLGEYCQHTCTEGYCVNGGMCTVLMIFFSGQHCEQEDPCLSRPCANGGICTALPDREFSCTCPPGYHGPRCLNDTDECAFSPSLCKNEGMCLNTPGSYRCNCQPGFTGLHCEMYYVPCFPSHCLNGGTCQQMTDTTYICHCLPEITIGKTHTTDTKGNSWVTESTHRKRIPNHSNKHSLTL</sequence>
<dbReference type="PROSITE" id="PS01186">
    <property type="entry name" value="EGF_2"/>
    <property type="match status" value="2"/>
</dbReference>
<dbReference type="Proteomes" id="UP000694701">
    <property type="component" value="Unplaced"/>
</dbReference>
<dbReference type="InterPro" id="IPR018097">
    <property type="entry name" value="EGF_Ca-bd_CS"/>
</dbReference>
<dbReference type="AlphaFoldDB" id="A0A8C2G8D2"/>
<evidence type="ECO:0000256" key="7">
    <source>
        <dbReference type="SAM" id="MobiDB-lite"/>
    </source>
</evidence>
<evidence type="ECO:0000256" key="1">
    <source>
        <dbReference type="ARBA" id="ARBA00022536"/>
    </source>
</evidence>
<dbReference type="PROSITE" id="PS50026">
    <property type="entry name" value="EGF_3"/>
    <property type="match status" value="4"/>
</dbReference>
<dbReference type="InterPro" id="IPR001881">
    <property type="entry name" value="EGF-like_Ca-bd_dom"/>
</dbReference>
<evidence type="ECO:0000256" key="2">
    <source>
        <dbReference type="ARBA" id="ARBA00022729"/>
    </source>
</evidence>
<evidence type="ECO:0000259" key="8">
    <source>
        <dbReference type="PROSITE" id="PS50026"/>
    </source>
</evidence>
<accession>A0A8C2G8D2</accession>
<feature type="domain" description="EGF-like" evidence="8">
    <location>
        <begin position="22"/>
        <end position="61"/>
    </location>
</feature>
<dbReference type="Pfam" id="PF07645">
    <property type="entry name" value="EGF_CA"/>
    <property type="match status" value="1"/>
</dbReference>
<comment type="caution">
    <text evidence="6">Lacks conserved residue(s) required for the propagation of feature annotation.</text>
</comment>
<feature type="disulfide bond" evidence="6">
    <location>
        <begin position="116"/>
        <end position="125"/>
    </location>
</feature>
<evidence type="ECO:0000313" key="10">
    <source>
        <dbReference type="Proteomes" id="UP000694701"/>
    </source>
</evidence>
<feature type="region of interest" description="Disordered" evidence="7">
    <location>
        <begin position="207"/>
        <end position="235"/>
    </location>
</feature>
<protein>
    <recommendedName>
        <fullName evidence="8">EGF-like domain-containing protein</fullName>
    </recommendedName>
</protein>
<dbReference type="Gene3D" id="2.10.25.10">
    <property type="entry name" value="Laminin"/>
    <property type="match status" value="4"/>
</dbReference>
<dbReference type="Pfam" id="PF00008">
    <property type="entry name" value="EGF"/>
    <property type="match status" value="1"/>
</dbReference>
<keyword evidence="4 6" id="KW-1015">Disulfide bond</keyword>
<dbReference type="SMART" id="SM00179">
    <property type="entry name" value="EGF_CA"/>
    <property type="match status" value="2"/>
</dbReference>
<evidence type="ECO:0000256" key="5">
    <source>
        <dbReference type="ARBA" id="ARBA00023180"/>
    </source>
</evidence>
<feature type="domain" description="EGF-like" evidence="8">
    <location>
        <begin position="168"/>
        <end position="206"/>
    </location>
</feature>
<feature type="disulfide bond" evidence="6">
    <location>
        <begin position="51"/>
        <end position="60"/>
    </location>
</feature>
<dbReference type="GO" id="GO:0005509">
    <property type="term" value="F:calcium ion binding"/>
    <property type="evidence" value="ECO:0007669"/>
    <property type="project" value="InterPro"/>
</dbReference>
<dbReference type="Pfam" id="PF12661">
    <property type="entry name" value="hEGF"/>
    <property type="match status" value="1"/>
</dbReference>
<keyword evidence="2" id="KW-0732">Signal</keyword>
<evidence type="ECO:0000256" key="3">
    <source>
        <dbReference type="ARBA" id="ARBA00022737"/>
    </source>
</evidence>
<feature type="domain" description="EGF-like" evidence="8">
    <location>
        <begin position="128"/>
        <end position="166"/>
    </location>
</feature>
<dbReference type="InterPro" id="IPR049883">
    <property type="entry name" value="NOTCH1_EGF-like"/>
</dbReference>
<keyword evidence="5" id="KW-0325">Glycoprotein</keyword>
<evidence type="ECO:0000256" key="4">
    <source>
        <dbReference type="ARBA" id="ARBA00023157"/>
    </source>
</evidence>
<name>A0A8C2G8D2_CYPCA</name>
<evidence type="ECO:0000256" key="6">
    <source>
        <dbReference type="PROSITE-ProRule" id="PRU00076"/>
    </source>
</evidence>
<keyword evidence="3" id="KW-0677">Repeat</keyword>
<dbReference type="SMART" id="SM00181">
    <property type="entry name" value="EGF"/>
    <property type="match status" value="4"/>
</dbReference>
<dbReference type="InterPro" id="IPR000742">
    <property type="entry name" value="EGF"/>
</dbReference>
<feature type="disulfide bond" evidence="6">
    <location>
        <begin position="156"/>
        <end position="165"/>
    </location>
</feature>
<dbReference type="Ensembl" id="ENSCCRT00020073481.1">
    <property type="protein sequence ID" value="ENSCCRP00020066809.1"/>
    <property type="gene ID" value="ENSCCRG00020031365.1"/>
</dbReference>
<proteinExistence type="predicted"/>
<dbReference type="SUPFAM" id="SSF57196">
    <property type="entry name" value="EGF/Laminin"/>
    <property type="match status" value="4"/>
</dbReference>
<feature type="compositionally biased region" description="Basic residues" evidence="7">
    <location>
        <begin position="220"/>
        <end position="235"/>
    </location>
</feature>
<dbReference type="PRINTS" id="PR00010">
    <property type="entry name" value="EGFBLOOD"/>
</dbReference>
<dbReference type="CDD" id="cd00054">
    <property type="entry name" value="EGF_CA"/>
    <property type="match status" value="2"/>
</dbReference>
<dbReference type="PROSITE" id="PS00022">
    <property type="entry name" value="EGF_1"/>
    <property type="match status" value="3"/>
</dbReference>
<dbReference type="PROSITE" id="PS00010">
    <property type="entry name" value="ASX_HYDROXYL"/>
    <property type="match status" value="1"/>
</dbReference>
<feature type="domain" description="EGF-like" evidence="8">
    <location>
        <begin position="89"/>
        <end position="126"/>
    </location>
</feature>
<dbReference type="InterPro" id="IPR000152">
    <property type="entry name" value="EGF-type_Asp/Asn_hydroxyl_site"/>
</dbReference>
<dbReference type="FunFam" id="2.10.25.10:FF:000100">
    <property type="entry name" value="neurogenic locus notch homolog protein 3"/>
    <property type="match status" value="1"/>
</dbReference>
<reference evidence="9" key="1">
    <citation type="submission" date="2025-08" db="UniProtKB">
        <authorList>
            <consortium name="Ensembl"/>
        </authorList>
    </citation>
    <scope>IDENTIFICATION</scope>
</reference>
<keyword evidence="1 6" id="KW-0245">EGF-like domain</keyword>
<evidence type="ECO:0000313" key="9">
    <source>
        <dbReference type="Ensembl" id="ENSCCRP00020066809.1"/>
    </source>
</evidence>